<accession>A0A1R2D328</accession>
<dbReference type="EMBL" id="MPUH01000009">
    <property type="protein sequence ID" value="OMJ95665.1"/>
    <property type="molecule type" value="Genomic_DNA"/>
</dbReference>
<name>A0A1R2D328_9CILI</name>
<evidence type="ECO:0000313" key="1">
    <source>
        <dbReference type="EMBL" id="OMJ95665.1"/>
    </source>
</evidence>
<dbReference type="Proteomes" id="UP000187209">
    <property type="component" value="Unassembled WGS sequence"/>
</dbReference>
<dbReference type="OrthoDB" id="320958at2759"/>
<comment type="caution">
    <text evidence="1">The sequence shown here is derived from an EMBL/GenBank/DDBJ whole genome shotgun (WGS) entry which is preliminary data.</text>
</comment>
<protein>
    <recommendedName>
        <fullName evidence="3">RRM domain-containing protein</fullName>
    </recommendedName>
</protein>
<keyword evidence="2" id="KW-1185">Reference proteome</keyword>
<evidence type="ECO:0000313" key="2">
    <source>
        <dbReference type="Proteomes" id="UP000187209"/>
    </source>
</evidence>
<sequence>MAIRKSVNFKDDIDVSLFFVNQPPNLKLEIFTQEINDFHEELIPKKIPAVCEIYTIDDNDSDEEKEEQKPDPLKFVDMEEICNVESHFLIYIESPGEEIAEVIKSLMKFFKDDDIQTLTVVRPTRKKDHGDDFRIGYEGVIVGVTFSETENSARYIIDDRQLRIPNISSAKIIPGSRGEHIWKKYQVGKMFLQGFFFVGLDMVDIAPERLCYLCSFPKSYTHEIIKKEIQSHVEYEVVHIISNPFEQRSIVRLEFSKEDIVRMLIRRCMSFEGKPVLILPCKDRTPVEQIYMKHQVIVSGYTNAINPKEFIRILTNSFGPLAELNINFEGFDCLVVFQQALAAESCVRKKEIFVKNLKVKFLPAMKPYRLTGLKFHKGFFNTATPERPLPIFPASYSFEVPSDIDKKLLNV</sequence>
<proteinExistence type="predicted"/>
<organism evidence="1 2">
    <name type="scientific">Stentor coeruleus</name>
    <dbReference type="NCBI Taxonomy" id="5963"/>
    <lineage>
        <taxon>Eukaryota</taxon>
        <taxon>Sar</taxon>
        <taxon>Alveolata</taxon>
        <taxon>Ciliophora</taxon>
        <taxon>Postciliodesmatophora</taxon>
        <taxon>Heterotrichea</taxon>
        <taxon>Heterotrichida</taxon>
        <taxon>Stentoridae</taxon>
        <taxon>Stentor</taxon>
    </lineage>
</organism>
<gene>
    <name evidence="1" type="ORF">SteCoe_914</name>
</gene>
<dbReference type="AlphaFoldDB" id="A0A1R2D328"/>
<reference evidence="1 2" key="1">
    <citation type="submission" date="2016-11" db="EMBL/GenBank/DDBJ databases">
        <title>The macronuclear genome of Stentor coeruleus: a giant cell with tiny introns.</title>
        <authorList>
            <person name="Slabodnick M."/>
            <person name="Ruby J.G."/>
            <person name="Reiff S.B."/>
            <person name="Swart E.C."/>
            <person name="Gosai S."/>
            <person name="Prabakaran S."/>
            <person name="Witkowska E."/>
            <person name="Larue G.E."/>
            <person name="Fisher S."/>
            <person name="Freeman R.M."/>
            <person name="Gunawardena J."/>
            <person name="Chu W."/>
            <person name="Stover N.A."/>
            <person name="Gregory B.D."/>
            <person name="Nowacki M."/>
            <person name="Derisi J."/>
            <person name="Roy S.W."/>
            <person name="Marshall W.F."/>
            <person name="Sood P."/>
        </authorList>
    </citation>
    <scope>NUCLEOTIDE SEQUENCE [LARGE SCALE GENOMIC DNA]</scope>
    <source>
        <strain evidence="1">WM001</strain>
    </source>
</reference>
<evidence type="ECO:0008006" key="3">
    <source>
        <dbReference type="Google" id="ProtNLM"/>
    </source>
</evidence>